<feature type="domain" description="DUF2179" evidence="7">
    <location>
        <begin position="225"/>
        <end position="279"/>
    </location>
</feature>
<proteinExistence type="predicted"/>
<dbReference type="InterPro" id="IPR051461">
    <property type="entry name" value="UPF0750_membrane"/>
</dbReference>
<reference evidence="8" key="1">
    <citation type="journal article" date="2015" name="Proc. Natl. Acad. Sci. U.S.A.">
        <title>Networks of energetic and metabolic interactions define dynamics in microbial communities.</title>
        <authorList>
            <person name="Embree M."/>
            <person name="Liu J.K."/>
            <person name="Al-Bassam M.M."/>
            <person name="Zengler K."/>
        </authorList>
    </citation>
    <scope>NUCLEOTIDE SEQUENCE</scope>
</reference>
<dbReference type="PANTHER" id="PTHR33545">
    <property type="entry name" value="UPF0750 MEMBRANE PROTEIN YITT-RELATED"/>
    <property type="match status" value="1"/>
</dbReference>
<sequence length="290" mass="31274">MPKLLALERISFKDIVGIIGASLIIAVAIQFVIVPARLLTGGLSGIAIILHFVTAYPIWLLYIALNIPVFIAGFKLASRRFTLYSFIGMMSLSGFLALLDPLNIKLAVDDILLSALLGGTLNGLGVGLALMYRGSTGGLDIIAGIAHRIWGISFGTTIFVTNGLVLAAALVTSNIELTLYSALTMFVSSKMIDSVTSGFISKKTVIIVSCKSDDIANAILHRMHRGCTFLSGKGAYTGQKEDIIMVTTGKTQIPRLKELIFELDPKAFITISDTVEVYGRGFKPWDREDV</sequence>
<accession>A0A0W8E1D9</accession>
<dbReference type="InterPro" id="IPR003740">
    <property type="entry name" value="YitT"/>
</dbReference>
<dbReference type="InterPro" id="IPR015867">
    <property type="entry name" value="N-reg_PII/ATP_PRibTrfase_C"/>
</dbReference>
<feature type="transmembrane region" description="Helical" evidence="6">
    <location>
        <begin position="12"/>
        <end position="34"/>
    </location>
</feature>
<gene>
    <name evidence="8" type="ORF">ASZ90_020104</name>
</gene>
<keyword evidence="5 6" id="KW-0472">Membrane</keyword>
<evidence type="ECO:0000313" key="8">
    <source>
        <dbReference type="EMBL" id="KUG02472.1"/>
    </source>
</evidence>
<feature type="transmembrane region" description="Helical" evidence="6">
    <location>
        <begin position="81"/>
        <end position="99"/>
    </location>
</feature>
<feature type="transmembrane region" description="Helical" evidence="6">
    <location>
        <begin position="152"/>
        <end position="171"/>
    </location>
</feature>
<comment type="caution">
    <text evidence="8">The sequence shown here is derived from an EMBL/GenBank/DDBJ whole genome shotgun (WGS) entry which is preliminary data.</text>
</comment>
<evidence type="ECO:0000256" key="3">
    <source>
        <dbReference type="ARBA" id="ARBA00022692"/>
    </source>
</evidence>
<evidence type="ECO:0000256" key="1">
    <source>
        <dbReference type="ARBA" id="ARBA00004651"/>
    </source>
</evidence>
<feature type="transmembrane region" description="Helical" evidence="6">
    <location>
        <begin position="46"/>
        <end position="74"/>
    </location>
</feature>
<dbReference type="PANTHER" id="PTHR33545:SF5">
    <property type="entry name" value="UPF0750 MEMBRANE PROTEIN YITT"/>
    <property type="match status" value="1"/>
</dbReference>
<evidence type="ECO:0000259" key="7">
    <source>
        <dbReference type="Pfam" id="PF10035"/>
    </source>
</evidence>
<dbReference type="CDD" id="cd16380">
    <property type="entry name" value="YitT_C"/>
    <property type="match status" value="1"/>
</dbReference>
<dbReference type="Pfam" id="PF02588">
    <property type="entry name" value="YitT_membrane"/>
    <property type="match status" value="1"/>
</dbReference>
<dbReference type="PIRSF" id="PIRSF006483">
    <property type="entry name" value="Membrane_protein_YitT"/>
    <property type="match status" value="1"/>
</dbReference>
<dbReference type="GO" id="GO:0005886">
    <property type="term" value="C:plasma membrane"/>
    <property type="evidence" value="ECO:0007669"/>
    <property type="project" value="UniProtKB-SubCell"/>
</dbReference>
<dbReference type="AlphaFoldDB" id="A0A0W8E1D9"/>
<evidence type="ECO:0000256" key="5">
    <source>
        <dbReference type="ARBA" id="ARBA00023136"/>
    </source>
</evidence>
<organism evidence="8">
    <name type="scientific">hydrocarbon metagenome</name>
    <dbReference type="NCBI Taxonomy" id="938273"/>
    <lineage>
        <taxon>unclassified sequences</taxon>
        <taxon>metagenomes</taxon>
        <taxon>ecological metagenomes</taxon>
    </lineage>
</organism>
<dbReference type="InterPro" id="IPR019264">
    <property type="entry name" value="DUF2179"/>
</dbReference>
<keyword evidence="3 6" id="KW-0812">Transmembrane</keyword>
<keyword evidence="4 6" id="KW-1133">Transmembrane helix</keyword>
<dbReference type="EMBL" id="LNQE01001918">
    <property type="protein sequence ID" value="KUG02472.1"/>
    <property type="molecule type" value="Genomic_DNA"/>
</dbReference>
<comment type="subcellular location">
    <subcellularLocation>
        <location evidence="1">Cell membrane</location>
        <topology evidence="1">Multi-pass membrane protein</topology>
    </subcellularLocation>
</comment>
<keyword evidence="2" id="KW-1003">Cell membrane</keyword>
<dbReference type="Gene3D" id="3.30.70.120">
    <property type="match status" value="1"/>
</dbReference>
<dbReference type="Pfam" id="PF10035">
    <property type="entry name" value="DUF2179"/>
    <property type="match status" value="1"/>
</dbReference>
<protein>
    <recommendedName>
        <fullName evidence="7">DUF2179 domain-containing protein</fullName>
    </recommendedName>
</protein>
<feature type="transmembrane region" description="Helical" evidence="6">
    <location>
        <begin position="111"/>
        <end position="132"/>
    </location>
</feature>
<evidence type="ECO:0000256" key="6">
    <source>
        <dbReference type="SAM" id="Phobius"/>
    </source>
</evidence>
<name>A0A0W8E1D9_9ZZZZ</name>
<evidence type="ECO:0000256" key="4">
    <source>
        <dbReference type="ARBA" id="ARBA00022989"/>
    </source>
</evidence>
<evidence type="ECO:0000256" key="2">
    <source>
        <dbReference type="ARBA" id="ARBA00022475"/>
    </source>
</evidence>